<proteinExistence type="predicted"/>
<name>A0A8J5WAM0_ZIZPA</name>
<evidence type="ECO:0000313" key="1">
    <source>
        <dbReference type="EMBL" id="KAG8085715.1"/>
    </source>
</evidence>
<reference evidence="1" key="1">
    <citation type="journal article" date="2021" name="bioRxiv">
        <title>Whole Genome Assembly and Annotation of Northern Wild Rice, Zizania palustris L., Supports a Whole Genome Duplication in the Zizania Genus.</title>
        <authorList>
            <person name="Haas M."/>
            <person name="Kono T."/>
            <person name="Macchietto M."/>
            <person name="Millas R."/>
            <person name="McGilp L."/>
            <person name="Shao M."/>
            <person name="Duquette J."/>
            <person name="Hirsch C.N."/>
            <person name="Kimball J."/>
        </authorList>
    </citation>
    <scope>NUCLEOTIDE SEQUENCE</scope>
    <source>
        <tissue evidence="1">Fresh leaf tissue</tissue>
    </source>
</reference>
<gene>
    <name evidence="1" type="ORF">GUJ93_ZPchr0010g10202</name>
</gene>
<keyword evidence="2" id="KW-1185">Reference proteome</keyword>
<comment type="caution">
    <text evidence="1">The sequence shown here is derived from an EMBL/GenBank/DDBJ whole genome shotgun (WGS) entry which is preliminary data.</text>
</comment>
<reference evidence="1" key="2">
    <citation type="submission" date="2021-02" db="EMBL/GenBank/DDBJ databases">
        <authorList>
            <person name="Kimball J.A."/>
            <person name="Haas M.W."/>
            <person name="Macchietto M."/>
            <person name="Kono T."/>
            <person name="Duquette J."/>
            <person name="Shao M."/>
        </authorList>
    </citation>
    <scope>NUCLEOTIDE SEQUENCE</scope>
    <source>
        <tissue evidence="1">Fresh leaf tissue</tissue>
    </source>
</reference>
<evidence type="ECO:0000313" key="2">
    <source>
        <dbReference type="Proteomes" id="UP000729402"/>
    </source>
</evidence>
<dbReference type="Proteomes" id="UP000729402">
    <property type="component" value="Unassembled WGS sequence"/>
</dbReference>
<dbReference type="EMBL" id="JAAALK010000082">
    <property type="protein sequence ID" value="KAG8085715.1"/>
    <property type="molecule type" value="Genomic_DNA"/>
</dbReference>
<organism evidence="1 2">
    <name type="scientific">Zizania palustris</name>
    <name type="common">Northern wild rice</name>
    <dbReference type="NCBI Taxonomy" id="103762"/>
    <lineage>
        <taxon>Eukaryota</taxon>
        <taxon>Viridiplantae</taxon>
        <taxon>Streptophyta</taxon>
        <taxon>Embryophyta</taxon>
        <taxon>Tracheophyta</taxon>
        <taxon>Spermatophyta</taxon>
        <taxon>Magnoliopsida</taxon>
        <taxon>Liliopsida</taxon>
        <taxon>Poales</taxon>
        <taxon>Poaceae</taxon>
        <taxon>BOP clade</taxon>
        <taxon>Oryzoideae</taxon>
        <taxon>Oryzeae</taxon>
        <taxon>Zizaniinae</taxon>
        <taxon>Zizania</taxon>
    </lineage>
</organism>
<dbReference type="AlphaFoldDB" id="A0A8J5WAM0"/>
<accession>A0A8J5WAM0</accession>
<protein>
    <submittedName>
        <fullName evidence="1">Uncharacterized protein</fullName>
    </submittedName>
</protein>
<sequence>MRGPTRNDKHSGACGDGKAQLEATAAAGECFGEIGRRWGAIAKIAMKCTSAGMMESLPAASGEENAGNVATLLCPKAHAAESGKDDGVARWPAGQKLARLKAS</sequence>